<organism evidence="1 2">
    <name type="scientific">Natranaerovirga pectinivora</name>
    <dbReference type="NCBI Taxonomy" id="682400"/>
    <lineage>
        <taxon>Bacteria</taxon>
        <taxon>Bacillati</taxon>
        <taxon>Bacillota</taxon>
        <taxon>Clostridia</taxon>
        <taxon>Lachnospirales</taxon>
        <taxon>Natranaerovirgaceae</taxon>
        <taxon>Natranaerovirga</taxon>
    </lineage>
</organism>
<dbReference type="InterPro" id="IPR021516">
    <property type="entry name" value="DUF3179"/>
</dbReference>
<comment type="caution">
    <text evidence="1">The sequence shown here is derived from an EMBL/GenBank/DDBJ whole genome shotgun (WGS) entry which is preliminary data.</text>
</comment>
<dbReference type="Pfam" id="PF11376">
    <property type="entry name" value="DUF3179"/>
    <property type="match status" value="1"/>
</dbReference>
<sequence>MTTTNSNYKNELWAKSLYYYNLFDDIKEFDRDKAFDYYQASNYYLTLYHEENENSPEIYTQESEFPEEIIRISHIMDLDTNWSKHIVPYSELTKLQPKDRIVTEKDLVERPVKDEIRGMKDDEPVIVANVNGITKAYPIKELLWNPVINDFLGDIPIVITYCPLCNIAFVFNREVQEEILTFGFSGMLYNSCVVFYDFKTESLWDSLTGICLAGDYAGNQLSYIPKNTVSYSSYKRDFPDGTVVANVRGILRPITKNPYIAYDLIKKPLFFYKQIDPRLPAMERVVGIWNDDRSICYSYSDVLRRKVIENEFEGEDFIIFHKFGMISPLSDPIADGRDIGSTSVFSPYVDGIKLNFYVVDNRLFDVETNSEWSSLGVAIDGFYKGTQLRWIRHADTYWFVWAAYFPEVTIRR</sequence>
<dbReference type="RefSeq" id="WP_165878428.1">
    <property type="nucleotide sequence ID" value="NZ_SMAL01000001.1"/>
</dbReference>
<evidence type="ECO:0000313" key="1">
    <source>
        <dbReference type="EMBL" id="TCT17112.1"/>
    </source>
</evidence>
<gene>
    <name evidence="1" type="ORF">EDC18_101409</name>
</gene>
<dbReference type="Proteomes" id="UP000294902">
    <property type="component" value="Unassembled WGS sequence"/>
</dbReference>
<proteinExistence type="predicted"/>
<dbReference type="EMBL" id="SMAL01000001">
    <property type="protein sequence ID" value="TCT17112.1"/>
    <property type="molecule type" value="Genomic_DNA"/>
</dbReference>
<accession>A0A4R3MQF0</accession>
<protein>
    <submittedName>
        <fullName evidence="1">Uncharacterized protein DUF3179</fullName>
    </submittedName>
</protein>
<name>A0A4R3MQF0_9FIRM</name>
<dbReference type="AlphaFoldDB" id="A0A4R3MQF0"/>
<keyword evidence="2" id="KW-1185">Reference proteome</keyword>
<reference evidence="1 2" key="1">
    <citation type="submission" date="2019-03" db="EMBL/GenBank/DDBJ databases">
        <title>Genomic Encyclopedia of Type Strains, Phase IV (KMG-IV): sequencing the most valuable type-strain genomes for metagenomic binning, comparative biology and taxonomic classification.</title>
        <authorList>
            <person name="Goeker M."/>
        </authorList>
    </citation>
    <scope>NUCLEOTIDE SEQUENCE [LARGE SCALE GENOMIC DNA]</scope>
    <source>
        <strain evidence="1 2">DSM 24629</strain>
    </source>
</reference>
<evidence type="ECO:0000313" key="2">
    <source>
        <dbReference type="Proteomes" id="UP000294902"/>
    </source>
</evidence>